<proteinExistence type="predicted"/>
<dbReference type="AlphaFoldDB" id="A0A2S1LK76"/>
<dbReference type="SMART" id="SM00530">
    <property type="entry name" value="HTH_XRE"/>
    <property type="match status" value="1"/>
</dbReference>
<protein>
    <submittedName>
        <fullName evidence="2">Transcriptional regulator</fullName>
    </submittedName>
</protein>
<dbReference type="OrthoDB" id="1442960at2"/>
<evidence type="ECO:0000313" key="3">
    <source>
        <dbReference type="Proteomes" id="UP000244677"/>
    </source>
</evidence>
<feature type="domain" description="HTH cro/C1-type" evidence="1">
    <location>
        <begin position="15"/>
        <end position="68"/>
    </location>
</feature>
<evidence type="ECO:0000313" key="2">
    <source>
        <dbReference type="EMBL" id="AWG23916.1"/>
    </source>
</evidence>
<reference evidence="2 3" key="1">
    <citation type="submission" date="2017-04" db="EMBL/GenBank/DDBJ databases">
        <title>Complete genome sequence of Flavobacterium kingsejong AJ004.</title>
        <authorList>
            <person name="Lee P.C."/>
        </authorList>
    </citation>
    <scope>NUCLEOTIDE SEQUENCE [LARGE SCALE GENOMIC DNA]</scope>
    <source>
        <strain evidence="2 3">AJ004</strain>
    </source>
</reference>
<dbReference type="EMBL" id="CP020919">
    <property type="protein sequence ID" value="AWG23916.1"/>
    <property type="molecule type" value="Genomic_DNA"/>
</dbReference>
<gene>
    <name evidence="2" type="ORF">FK004_01100</name>
</gene>
<dbReference type="Pfam" id="PF01381">
    <property type="entry name" value="HTH_3"/>
    <property type="match status" value="1"/>
</dbReference>
<name>A0A2S1LK76_9FLAO</name>
<dbReference type="InterPro" id="IPR001387">
    <property type="entry name" value="Cro/C1-type_HTH"/>
</dbReference>
<dbReference type="Proteomes" id="UP000244677">
    <property type="component" value="Chromosome"/>
</dbReference>
<organism evidence="2 3">
    <name type="scientific">Flavobacterium kingsejongi</name>
    <dbReference type="NCBI Taxonomy" id="1678728"/>
    <lineage>
        <taxon>Bacteria</taxon>
        <taxon>Pseudomonadati</taxon>
        <taxon>Bacteroidota</taxon>
        <taxon>Flavobacteriia</taxon>
        <taxon>Flavobacteriales</taxon>
        <taxon>Flavobacteriaceae</taxon>
        <taxon>Flavobacterium</taxon>
    </lineage>
</organism>
<sequence length="142" mass="16227">MTNPVTPPHYIGRKISRIREMRGINQDTLAIKLGTSQQSVSRMEQSEEIDEEKLVEIAKILGVTPEAIKNYSEEAAINYFNDIHDITITDSDGTNIGTDNNSTFNPLEKLVEMVDENKKLYERLLQSEQDKIAYLEQLLKNK</sequence>
<dbReference type="KEGG" id="fki:FK004_01100"/>
<dbReference type="GO" id="GO:0003677">
    <property type="term" value="F:DNA binding"/>
    <property type="evidence" value="ECO:0007669"/>
    <property type="project" value="InterPro"/>
</dbReference>
<keyword evidence="3" id="KW-1185">Reference proteome</keyword>
<dbReference type="SUPFAM" id="SSF47413">
    <property type="entry name" value="lambda repressor-like DNA-binding domains"/>
    <property type="match status" value="1"/>
</dbReference>
<dbReference type="Gene3D" id="1.10.260.40">
    <property type="entry name" value="lambda repressor-like DNA-binding domains"/>
    <property type="match status" value="1"/>
</dbReference>
<accession>A0A2S1LK76</accession>
<dbReference type="InterPro" id="IPR010982">
    <property type="entry name" value="Lambda_DNA-bd_dom_sf"/>
</dbReference>
<dbReference type="CDD" id="cd00093">
    <property type="entry name" value="HTH_XRE"/>
    <property type="match status" value="1"/>
</dbReference>
<evidence type="ECO:0000259" key="1">
    <source>
        <dbReference type="PROSITE" id="PS50943"/>
    </source>
</evidence>
<dbReference type="RefSeq" id="WP_108735582.1">
    <property type="nucleotide sequence ID" value="NZ_CP020919.1"/>
</dbReference>
<dbReference type="PROSITE" id="PS50943">
    <property type="entry name" value="HTH_CROC1"/>
    <property type="match status" value="1"/>
</dbReference>